<evidence type="ECO:0000313" key="2">
    <source>
        <dbReference type="Proteomes" id="UP001187343"/>
    </source>
</evidence>
<proteinExistence type="predicted"/>
<dbReference type="EMBL" id="JAUYZG010000019">
    <property type="protein sequence ID" value="KAK2878419.1"/>
    <property type="molecule type" value="Genomic_DNA"/>
</dbReference>
<keyword evidence="2" id="KW-1185">Reference proteome</keyword>
<organism evidence="1 2">
    <name type="scientific">Cirrhinus molitorella</name>
    <name type="common">mud carp</name>
    <dbReference type="NCBI Taxonomy" id="172907"/>
    <lineage>
        <taxon>Eukaryota</taxon>
        <taxon>Metazoa</taxon>
        <taxon>Chordata</taxon>
        <taxon>Craniata</taxon>
        <taxon>Vertebrata</taxon>
        <taxon>Euteleostomi</taxon>
        <taxon>Actinopterygii</taxon>
        <taxon>Neopterygii</taxon>
        <taxon>Teleostei</taxon>
        <taxon>Ostariophysi</taxon>
        <taxon>Cypriniformes</taxon>
        <taxon>Cyprinidae</taxon>
        <taxon>Labeoninae</taxon>
        <taxon>Labeonini</taxon>
        <taxon>Cirrhinus</taxon>
    </lineage>
</organism>
<gene>
    <name evidence="1" type="ORF">Q8A67_019210</name>
</gene>
<dbReference type="Proteomes" id="UP001187343">
    <property type="component" value="Unassembled WGS sequence"/>
</dbReference>
<protein>
    <submittedName>
        <fullName evidence="1">Uncharacterized protein</fullName>
    </submittedName>
</protein>
<name>A0AA88PDK1_9TELE</name>
<reference evidence="1" key="1">
    <citation type="submission" date="2023-08" db="EMBL/GenBank/DDBJ databases">
        <title>Chromosome-level Genome Assembly of mud carp (Cirrhinus molitorella).</title>
        <authorList>
            <person name="Liu H."/>
        </authorList>
    </citation>
    <scope>NUCLEOTIDE SEQUENCE</scope>
    <source>
        <strain evidence="1">Prfri</strain>
        <tissue evidence="1">Muscle</tissue>
    </source>
</reference>
<comment type="caution">
    <text evidence="1">The sequence shown here is derived from an EMBL/GenBank/DDBJ whole genome shotgun (WGS) entry which is preliminary data.</text>
</comment>
<dbReference type="AlphaFoldDB" id="A0AA88PDK1"/>
<evidence type="ECO:0000313" key="1">
    <source>
        <dbReference type="EMBL" id="KAK2878419.1"/>
    </source>
</evidence>
<sequence>MKGILRRPSRTRAGGSRQTLKEDAVLWKLECDTEKAGGRNILHIDGHGRVRMKLWRAILQYGVDQSLPTFTDGEDAVSWWADVSDTGRYPALTKTAQTALSVFHGPLIESSFSYMSEIIDSKSGSMSISTLSAIQTVKHTMLTQKKTAVEMFNRENIKYGPVDQKMCQNILSAGSKDKALRKQAALKEMERRRVFDCQPSSSAAAARRTKAEEEALARRRHAAKQRKRACETLGLLKQHNSASVIQLPHGPDPMCWPLLPCYPESTNQG</sequence>
<accession>A0AA88PDK1</accession>